<reference evidence="1" key="1">
    <citation type="submission" date="2023-03" db="EMBL/GenBank/DDBJ databases">
        <title>Chromosome-level genomes of two armyworms, Mythimna separata and Mythimna loreyi, provide insights into the biosynthesis and reception of sex pheromones.</title>
        <authorList>
            <person name="Zhao H."/>
        </authorList>
    </citation>
    <scope>NUCLEOTIDE SEQUENCE</scope>
    <source>
        <strain evidence="1">BeijingLab</strain>
    </source>
</reference>
<dbReference type="EMBL" id="CM056783">
    <property type="protein sequence ID" value="KAJ8726931.1"/>
    <property type="molecule type" value="Genomic_DNA"/>
</dbReference>
<evidence type="ECO:0000313" key="2">
    <source>
        <dbReference type="Proteomes" id="UP001231649"/>
    </source>
</evidence>
<sequence>MSQPLSMSRCSRGHLGIRWLYLEPILSNDDGDLGVKFRKVDQGFRQVTRILESDPRLSALLQSSRLQPMLDSISEQLLACQSALNLYIDEKRSIFPRLYFLSDDDLLELLGQARAGAEGREAVMQTHLKKLFPGITGVRLGPGDMSITALSSHYGETFQLDHPVDIDCPVEVWLKNLEAEMRSSLKSMTLKCIVTNSLQEQDPFSLPTQILCLAQNIRFTEQAERAITSKELHKLKANVEKENSYYASAEIEDESERRKRQALILQCAHYLSVIRILIDNNIVSTSDWLWQKQLRFYLLSSKEVVAKMGLAQISYSYEYLGVNTGQFVRTELADDCFLILTQSLHLGLVGNPFGPAGTGKTESVKALGGLVGRLVLIFNCDEALDAECMGRLLTGLALCGAWGCFDEFNRLAAHTLAAVSHQLSSLLSATTERSPGTEPTALLNGKHVRVSEWCGIAATMNPAGRGYGGRRALPAALQRVLRPVAMLQPRPDVLAAHLLAAACVPDADVLAKDLHNVFTLARSLLSSQRHYDWGLRALKAAVGSCAGVLRARGADSAHSPARRAAARRVLTLNNLSKLTRHDAHRFENILSLVFAQVPTEESGSDPINSALEATVDNLKLVHNKLQLQKCVELYEQMQQRMGVVIVGPPGSGKTTIRRLLKSALGHQGKNVVEYIICPKAMSREWLLGNIDHDTRQWTDGVISSTALEISNQPDNVWSWVVCDGDIDPEWIEALNSVLDDNRLLTLPSGWRIQFGSNVNFLFETHSLEHASPATVSRMGIILLSEDVSCDLEVLEGWMRKADFDNESAKMALPLLQQVIKKCIQWLTDHKADLALKLHNITVVKQILTQFEYITQDSGFNTARVTSEEMVYLAIERSVVDVIKESALDSFHDELSTLMGPPVAAPLGINEWVTDTLLMSRRLIACEPTLRACVMSPTAHLLVVGPDACAKNLLAEYIVKECNSSVLTIDCTPILEPADIIAELKRNNMVRSGGRGASGGSRGTLLVRALHRARMDDWKSSPVHSFLLQLIQHNGFWTRGSDEEGGSGTQWCQVSRLRVLATATTLSAISPRLAAALELRVLSDPDDEELSEIATHYLRSSVDKTIPMKEISNLADKILAMFKEVTESFYSQTHYKWNASHLKMLCENVKWYTPTNTEQLVMAISAEANLIFRERLISDEEKAIFNSISRKHLKMNNEEMYFACKLRGDGVYLEHTDYNDWHHRTEQLINQCLSENEHNVFGETGAEVCSELAVLCPAIARSTNGGLLVCVGCAGVGRLAAAHITAAALPASLFVINHNTQFNAQFKNALSSAGEGKRSIALVCESAATRDALAPIEALRRARTAHALPTLLLPNAEQNALRNIKENLGIVICLDKNQENLSDLMEKYPLLYNGGNVVWLERWSDETLRATPRLLVQRLLKENAVETSKEQLDSLPIDGFLNIHKSIDVEWKRAPCRYVNFVKTYYNIMNRKKAALLQRQTMLSAGVEALRRARTDVSRLQAEAAQQEAALRHKQAAAAHALQQISATVRANTDHKDEMHTLKRNIEIENEKLQTQKKEIEAELAAVEPIIAAARSAVGDIRPESLSEVRSLRAPPEVVRDVLEGVLRLMGIADTSWHSMKNFLSKRGVKEDIRCMDASQISPAALASVQKLLETRGSSFEPATAKRASAACAPLAAWVRANLHYAAALQRVQPLQAHQAKLHKNLTDAEQQMAALSSGLATVEERVAALQEQLGQHTRDAAALELRLTQANETITAATNLIDQLAHEYTAWESDLENISIEIEQLSQRSLLSAAYIVYLPDVTEPQARIYVTKWSSVIGFDDSSFSIINFLSSTEKQLKWEADGLPSDTSAIKNGVMVDQFLESQKCGFIPLIVDPDGEGLTWLKNTLTDSQCDFVSQRSEKLMTTVQYAVRLGRTLIISDVDCVHPCWWGAATLGAARVLLQCRAAPALPPHQAARLSPVNFTPTLHALTDQLVHYALQQQNPEVNEKSREIKLKKATLQKQQHELQENLLRELSNKGDILKDAGVLASLSQTRATNDTIVEALSAAREVEQASQAACLMYEAAAQRAAMLALAANGLATRWPLMALPVDAVLDVFVDAVRRQPDQTKINDAEVVKCVTRKIVERVLLSLHKKDKYVVVLYLLKQVYEDLIPNDLWQIFIGNLDLEDTGNVDELKRKYAWIPRDCIKKIAKLKVVNEDFFNRLSLQSEDIWKEFLQSGDINIISRFKLSAFETVVAVEVTRPDSSYRAIVAFVDQLLGAGVMRGGDSVARAGAAAARARPVLLLGAHAHDALAAAATNRQLTHVGIEEGRTAWETALEACRSGGWLAIIVGASPFTNDLQAFIAAFVETPVDQFHEDFRLWILSEDREIPALISNACVNVILEAPEGVKNNVMGTLYAWGAYTADANTVRLHAALALFHALVQERRAYIPQGWSQWYAWEWGEAHACSRAIRSGGGGRAIAALYAARLCSAADQRILGALQRRYLGDAAMSSRWKPAPLTVPLPLSTSLREYTVAFDALPDIDSPQLLALPANCRVAWEKNAAIDIITRLKELNSTVAVTNKNDNLTPLKSLLSLWKKLMSGSPFIKGEYQVEKSGTGWWWCVCEGEARDAARAARLLHAQLAKLAHQHERALLHVSDEWQMLWCGPNAVDAYVREFGMRARAALTRLDTPQLKPDYMPAEVELRSFLRPSRVVWALRVHTAARLACSLHALALAVKWNWQEGESTQDGIVVRGLRLCGASWSGAALEPCAPTAPPHTPAPPLLLRYVLQESESACAWERSAEVPLYTSEARETLVLSARAPLAPHYEPDAATLHALALFIATHD</sequence>
<gene>
    <name evidence="1" type="ORF">PYW08_015328</name>
</gene>
<protein>
    <submittedName>
        <fullName evidence="1">Uncharacterized protein</fullName>
    </submittedName>
</protein>
<name>A0ACC2QVX4_9NEOP</name>
<keyword evidence="2" id="KW-1185">Reference proteome</keyword>
<accession>A0ACC2QVX4</accession>
<proteinExistence type="predicted"/>
<comment type="caution">
    <text evidence="1">The sequence shown here is derived from an EMBL/GenBank/DDBJ whole genome shotgun (WGS) entry which is preliminary data.</text>
</comment>
<dbReference type="Proteomes" id="UP001231649">
    <property type="component" value="Chromosome 7"/>
</dbReference>
<organism evidence="1 2">
    <name type="scientific">Mythimna loreyi</name>
    <dbReference type="NCBI Taxonomy" id="667449"/>
    <lineage>
        <taxon>Eukaryota</taxon>
        <taxon>Metazoa</taxon>
        <taxon>Ecdysozoa</taxon>
        <taxon>Arthropoda</taxon>
        <taxon>Hexapoda</taxon>
        <taxon>Insecta</taxon>
        <taxon>Pterygota</taxon>
        <taxon>Neoptera</taxon>
        <taxon>Endopterygota</taxon>
        <taxon>Lepidoptera</taxon>
        <taxon>Glossata</taxon>
        <taxon>Ditrysia</taxon>
        <taxon>Noctuoidea</taxon>
        <taxon>Noctuidae</taxon>
        <taxon>Noctuinae</taxon>
        <taxon>Hadenini</taxon>
        <taxon>Mythimna</taxon>
    </lineage>
</organism>
<evidence type="ECO:0000313" key="1">
    <source>
        <dbReference type="EMBL" id="KAJ8726931.1"/>
    </source>
</evidence>